<dbReference type="Gene3D" id="1.20.1720.10">
    <property type="entry name" value="Multidrug resistance protein D"/>
    <property type="match status" value="1"/>
</dbReference>
<keyword evidence="4 6" id="KW-1133">Transmembrane helix</keyword>
<dbReference type="InterPro" id="IPR036259">
    <property type="entry name" value="MFS_trans_sf"/>
</dbReference>
<accession>A0A9N7LUQ4</accession>
<feature type="domain" description="Major facilitator superfamily (MFS) profile" evidence="7">
    <location>
        <begin position="32"/>
        <end position="143"/>
    </location>
</feature>
<evidence type="ECO:0000256" key="6">
    <source>
        <dbReference type="SAM" id="Phobius"/>
    </source>
</evidence>
<evidence type="ECO:0000256" key="3">
    <source>
        <dbReference type="ARBA" id="ARBA00022692"/>
    </source>
</evidence>
<keyword evidence="2" id="KW-0813">Transport</keyword>
<proteinExistence type="predicted"/>
<keyword evidence="9" id="KW-1185">Reference proteome</keyword>
<dbReference type="Pfam" id="PF07690">
    <property type="entry name" value="MFS_1"/>
    <property type="match status" value="1"/>
</dbReference>
<evidence type="ECO:0000256" key="4">
    <source>
        <dbReference type="ARBA" id="ARBA00022989"/>
    </source>
</evidence>
<evidence type="ECO:0000313" key="9">
    <source>
        <dbReference type="Proteomes" id="UP001058626"/>
    </source>
</evidence>
<organism evidence="8 9">
    <name type="scientific">Mycobacterium pseudoshottsii</name>
    <dbReference type="NCBI Taxonomy" id="265949"/>
    <lineage>
        <taxon>Bacteria</taxon>
        <taxon>Bacillati</taxon>
        <taxon>Actinomycetota</taxon>
        <taxon>Actinomycetes</taxon>
        <taxon>Mycobacteriales</taxon>
        <taxon>Mycobacteriaceae</taxon>
        <taxon>Mycobacterium</taxon>
        <taxon>Mycobacterium ulcerans group</taxon>
    </lineage>
</organism>
<dbReference type="PANTHER" id="PTHR23501:SF197">
    <property type="entry name" value="COMD"/>
    <property type="match status" value="1"/>
</dbReference>
<dbReference type="Proteomes" id="UP001058626">
    <property type="component" value="Chromosome"/>
</dbReference>
<dbReference type="EMBL" id="AP026367">
    <property type="protein sequence ID" value="BDN83672.1"/>
    <property type="molecule type" value="Genomic_DNA"/>
</dbReference>
<dbReference type="InterPro" id="IPR020846">
    <property type="entry name" value="MFS_dom"/>
</dbReference>
<gene>
    <name evidence="8" type="ORF">NJB1907Z4_C38870</name>
</gene>
<sequence>MMRPRATVAAATPTTDLAAGRALITPRRRNFIFVALVLGILLSSLDQTIVAIALPTIVADLGEAGRQSWVVTSYLLASTIATALVGKLGDMFGRKRVFQVRAALCGGVGVVWADAVDDHAGRIPCLTGRRRRRHHRHRYRPDR</sequence>
<evidence type="ECO:0000256" key="5">
    <source>
        <dbReference type="ARBA" id="ARBA00023136"/>
    </source>
</evidence>
<dbReference type="GO" id="GO:0005886">
    <property type="term" value="C:plasma membrane"/>
    <property type="evidence" value="ECO:0007669"/>
    <property type="project" value="UniProtKB-SubCell"/>
</dbReference>
<evidence type="ECO:0000256" key="1">
    <source>
        <dbReference type="ARBA" id="ARBA00004651"/>
    </source>
</evidence>
<keyword evidence="5 6" id="KW-0472">Membrane</keyword>
<dbReference type="AlphaFoldDB" id="A0A9N7LUQ4"/>
<evidence type="ECO:0000313" key="8">
    <source>
        <dbReference type="EMBL" id="BDN83672.1"/>
    </source>
</evidence>
<reference evidence="8" key="1">
    <citation type="submission" date="2022-06" db="EMBL/GenBank/DDBJ databases">
        <title>Complete genome sequence of Mycobacterium pseudoshottsii NJB1907-Z4.</title>
        <authorList>
            <person name="Komine T."/>
            <person name="Fukano H."/>
            <person name="Wada S."/>
        </authorList>
    </citation>
    <scope>NUCLEOTIDE SEQUENCE</scope>
    <source>
        <strain evidence="8">NJB1907-Z4</strain>
    </source>
</reference>
<dbReference type="InterPro" id="IPR011701">
    <property type="entry name" value="MFS"/>
</dbReference>
<evidence type="ECO:0000256" key="2">
    <source>
        <dbReference type="ARBA" id="ARBA00022448"/>
    </source>
</evidence>
<evidence type="ECO:0000259" key="7">
    <source>
        <dbReference type="PROSITE" id="PS50850"/>
    </source>
</evidence>
<keyword evidence="3 6" id="KW-0812">Transmembrane</keyword>
<feature type="transmembrane region" description="Helical" evidence="6">
    <location>
        <begin position="69"/>
        <end position="86"/>
    </location>
</feature>
<name>A0A9N7LUQ4_9MYCO</name>
<dbReference type="PROSITE" id="PS50850">
    <property type="entry name" value="MFS"/>
    <property type="match status" value="1"/>
</dbReference>
<dbReference type="SUPFAM" id="SSF103473">
    <property type="entry name" value="MFS general substrate transporter"/>
    <property type="match status" value="1"/>
</dbReference>
<dbReference type="PANTHER" id="PTHR23501">
    <property type="entry name" value="MAJOR FACILITATOR SUPERFAMILY"/>
    <property type="match status" value="1"/>
</dbReference>
<comment type="subcellular location">
    <subcellularLocation>
        <location evidence="1">Cell membrane</location>
        <topology evidence="1">Multi-pass membrane protein</topology>
    </subcellularLocation>
</comment>
<feature type="transmembrane region" description="Helical" evidence="6">
    <location>
        <begin position="31"/>
        <end position="57"/>
    </location>
</feature>
<protein>
    <recommendedName>
        <fullName evidence="7">Major facilitator superfamily (MFS) profile domain-containing protein</fullName>
    </recommendedName>
</protein>
<dbReference type="GO" id="GO:0022857">
    <property type="term" value="F:transmembrane transporter activity"/>
    <property type="evidence" value="ECO:0007669"/>
    <property type="project" value="InterPro"/>
</dbReference>